<evidence type="ECO:0000313" key="1">
    <source>
        <dbReference type="EMBL" id="UKK02474.1"/>
    </source>
</evidence>
<proteinExistence type="predicted"/>
<protein>
    <submittedName>
        <fullName evidence="1">Uncharacterized protein</fullName>
    </submittedName>
</protein>
<evidence type="ECO:0000313" key="2">
    <source>
        <dbReference type="Proteomes" id="UP000244811"/>
    </source>
</evidence>
<organism evidence="1 2">
    <name type="scientific">Theileria orientalis</name>
    <dbReference type="NCBI Taxonomy" id="68886"/>
    <lineage>
        <taxon>Eukaryota</taxon>
        <taxon>Sar</taxon>
        <taxon>Alveolata</taxon>
        <taxon>Apicomplexa</taxon>
        <taxon>Aconoidasida</taxon>
        <taxon>Piroplasmida</taxon>
        <taxon>Theileriidae</taxon>
        <taxon>Theileria</taxon>
    </lineage>
</organism>
<name>A0A976QTR4_THEOR</name>
<accession>A0A976QTR4</accession>
<reference evidence="1" key="1">
    <citation type="submission" date="2022-07" db="EMBL/GenBank/DDBJ databases">
        <title>Evaluation of T. orientalis genome assembly methods using nanopore sequencing and analysis of variation between genomes.</title>
        <authorList>
            <person name="Yam J."/>
            <person name="Micallef M.L."/>
            <person name="Liu M."/>
            <person name="Djordjevic S.P."/>
            <person name="Bogema D.R."/>
            <person name="Jenkins C."/>
        </authorList>
    </citation>
    <scope>NUCLEOTIDE SEQUENCE</scope>
    <source>
        <strain evidence="1">Goon Nure</strain>
    </source>
</reference>
<sequence>MAASKAVVFDKDLAGGKDDRFVKVLTAKADAVEYGEAKKLRLMYLLPKLGADLTGGFASGLTPKVHAKLALGEGEVMTELVAVSDCKTWLGFVMAVLSGNTVYYKGYYGDKGDLKVGGYKDLADFVKGKVTGGAKAGLVKLMPSHVLAHMLMA</sequence>
<gene>
    <name evidence="1" type="ORF">MACK_002567</name>
</gene>
<dbReference type="Proteomes" id="UP000244811">
    <property type="component" value="Chromosome 4"/>
</dbReference>
<dbReference type="AlphaFoldDB" id="A0A976QTR4"/>
<dbReference type="EMBL" id="CP056072">
    <property type="protein sequence ID" value="UKK02474.1"/>
    <property type="molecule type" value="Genomic_DNA"/>
</dbReference>